<dbReference type="InterPro" id="IPR006837">
    <property type="entry name" value="Divergent_DAC"/>
</dbReference>
<evidence type="ECO:0000313" key="4">
    <source>
        <dbReference type="Proteomes" id="UP000480854"/>
    </source>
</evidence>
<feature type="transmembrane region" description="Helical" evidence="2">
    <location>
        <begin position="55"/>
        <end position="75"/>
    </location>
</feature>
<accession>A0A9W7NL78</accession>
<dbReference type="RefSeq" id="WP_149468597.1">
    <property type="nucleotide sequence ID" value="NZ_QOKW01000005.1"/>
</dbReference>
<dbReference type="Proteomes" id="UP000480854">
    <property type="component" value="Unassembled WGS sequence"/>
</dbReference>
<protein>
    <submittedName>
        <fullName evidence="3">Divergent polysaccharide deacetylase family protein</fullName>
    </submittedName>
</protein>
<keyword evidence="2" id="KW-0812">Transmembrane</keyword>
<sequence length="419" mass="43747">MNAAALLGRLKPAKRERSGPGLLARLRRKRSGDGFDDDLPRAKERRPLSPLAKRLLGAYAVVALGLGGLAGWLAMNAEHTTEAWLAAIPRVDVPVKGAVQAPAPAAAPAAAPAPPAPPPVAAAPPAAVPPAAAAPAVVPPAVLPPAVVSGPVTLTPAPVPGLVEDSRNGPLPRIAEDGRKPWQVYARPFPAADRRPRIAIVLAEMGISGVTTGNALQKLPPTVTLAFVPYAERLDNWVERARSKGHEVMLSVPMEPQDYPRNDPGPNALLTMLPPERNMERLEWSLGKAVGYVGITSTTGSKFTASADAVTPVVEAMKARGLMVLDARANPRSVTGTLAGQAGVPRAFADRVIDRDLSRGAIDDQLRELEAIAKANGAAVGIGAPYPSTIERINLWLTGLADRGIAIVPVSAVANMQKQ</sequence>
<dbReference type="CDD" id="cd10936">
    <property type="entry name" value="CE4_DAC2"/>
    <property type="match status" value="1"/>
</dbReference>
<dbReference type="Pfam" id="PF04748">
    <property type="entry name" value="Polysacc_deac_2"/>
    <property type="match status" value="1"/>
</dbReference>
<dbReference type="EMBL" id="QOKW01000005">
    <property type="protein sequence ID" value="KAA0681937.1"/>
    <property type="molecule type" value="Genomic_DNA"/>
</dbReference>
<dbReference type="PANTHER" id="PTHR30105:SF2">
    <property type="entry name" value="DIVERGENT POLYSACCHARIDE DEACETYLASE SUPERFAMILY"/>
    <property type="match status" value="1"/>
</dbReference>
<proteinExistence type="predicted"/>
<evidence type="ECO:0000256" key="1">
    <source>
        <dbReference type="SAM" id="MobiDB-lite"/>
    </source>
</evidence>
<dbReference type="PANTHER" id="PTHR30105">
    <property type="entry name" value="UNCHARACTERIZED YIBQ-RELATED"/>
    <property type="match status" value="1"/>
</dbReference>
<organism evidence="3 4">
    <name type="scientific">Roseomonas genomospecies 6</name>
    <dbReference type="NCBI Taxonomy" id="214106"/>
    <lineage>
        <taxon>Bacteria</taxon>
        <taxon>Pseudomonadati</taxon>
        <taxon>Pseudomonadota</taxon>
        <taxon>Alphaproteobacteria</taxon>
        <taxon>Acetobacterales</taxon>
        <taxon>Roseomonadaceae</taxon>
        <taxon>Roseomonas</taxon>
    </lineage>
</organism>
<gene>
    <name evidence="3" type="ORF">DS843_09245</name>
</gene>
<dbReference type="OrthoDB" id="9784811at2"/>
<keyword evidence="2" id="KW-0472">Membrane</keyword>
<evidence type="ECO:0000256" key="2">
    <source>
        <dbReference type="SAM" id="Phobius"/>
    </source>
</evidence>
<dbReference type="AlphaFoldDB" id="A0A9W7NL78"/>
<comment type="caution">
    <text evidence="3">The sequence shown here is derived from an EMBL/GenBank/DDBJ whole genome shotgun (WGS) entry which is preliminary data.</text>
</comment>
<dbReference type="SUPFAM" id="SSF88713">
    <property type="entry name" value="Glycoside hydrolase/deacetylase"/>
    <property type="match status" value="1"/>
</dbReference>
<dbReference type="Gene3D" id="3.20.20.370">
    <property type="entry name" value="Glycoside hydrolase/deacetylase"/>
    <property type="match status" value="1"/>
</dbReference>
<evidence type="ECO:0000313" key="3">
    <source>
        <dbReference type="EMBL" id="KAA0681937.1"/>
    </source>
</evidence>
<reference evidence="3 4" key="1">
    <citation type="submission" date="2018-07" db="EMBL/GenBank/DDBJ databases">
        <title>Genome sequence of Azospirillum sp. ATCC 49961.</title>
        <authorList>
            <person name="Sant'Anna F.H."/>
            <person name="Baldani J.I."/>
            <person name="Zilli J.E."/>
            <person name="Reis V.M."/>
            <person name="Hartmann A."/>
            <person name="Cruz L."/>
            <person name="de Souza E.M."/>
            <person name="de Oliveira Pedrosa F."/>
            <person name="Passaglia L.M.P."/>
        </authorList>
    </citation>
    <scope>NUCLEOTIDE SEQUENCE [LARGE SCALE GENOMIC DNA]</scope>
    <source>
        <strain evidence="3 4">ATCC 49961</strain>
    </source>
</reference>
<keyword evidence="4" id="KW-1185">Reference proteome</keyword>
<dbReference type="InterPro" id="IPR011330">
    <property type="entry name" value="Glyco_hydro/deAcase_b/a-brl"/>
</dbReference>
<keyword evidence="2" id="KW-1133">Transmembrane helix</keyword>
<dbReference type="GO" id="GO:0005975">
    <property type="term" value="P:carbohydrate metabolic process"/>
    <property type="evidence" value="ECO:0007669"/>
    <property type="project" value="InterPro"/>
</dbReference>
<name>A0A9W7NL78_9PROT</name>
<feature type="region of interest" description="Disordered" evidence="1">
    <location>
        <begin position="1"/>
        <end position="42"/>
    </location>
</feature>